<keyword evidence="3" id="KW-0963">Cytoplasm</keyword>
<evidence type="ECO:0000256" key="4">
    <source>
        <dbReference type="ARBA" id="ARBA00023242"/>
    </source>
</evidence>
<dbReference type="Pfam" id="PF09811">
    <property type="entry name" value="Yae1_N"/>
    <property type="match status" value="1"/>
</dbReference>
<keyword evidence="4" id="KW-0539">Nucleus</keyword>
<evidence type="ECO:0000256" key="3">
    <source>
        <dbReference type="ARBA" id="ARBA00022490"/>
    </source>
</evidence>
<proteinExistence type="predicted"/>
<accession>A0A7G2DYI1</accession>
<evidence type="ECO:0000259" key="6">
    <source>
        <dbReference type="Pfam" id="PF09811"/>
    </source>
</evidence>
<evidence type="ECO:0000256" key="2">
    <source>
        <dbReference type="ARBA" id="ARBA00004496"/>
    </source>
</evidence>
<sequence length="248" mass="27470">MAGYRDGIVAGKAAIAQEGYNFGYKESVLDGYKFGIVRGVSSVLAFLPDELREKLIDEQETREKFQRLHSSVHALSTEVAMKRFYGALTTKEGISGSGVNATSDLGSYVTELSSLLEKSPKIERVLIDDDNAKIAQFRQSGTERFSVRGNGGGASSDHVTIGIRNGVGGASKGNNNRWRRSVRADKIRRLGIGSVVFVLCFVLLVTVLAYYYISGFTYNSYDDKGSFFFFFFLWIFLLKMVNSLDLIN</sequence>
<evidence type="ECO:0000256" key="5">
    <source>
        <dbReference type="SAM" id="Phobius"/>
    </source>
</evidence>
<evidence type="ECO:0000313" key="7">
    <source>
        <dbReference type="EMBL" id="CAD5314487.1"/>
    </source>
</evidence>
<dbReference type="PANTHER" id="PTHR18829:SF0">
    <property type="entry name" value="PROTEIN YAE1 HOMOLOG"/>
    <property type="match status" value="1"/>
</dbReference>
<feature type="transmembrane region" description="Helical" evidence="5">
    <location>
        <begin position="190"/>
        <end position="213"/>
    </location>
</feature>
<organism evidence="7 8">
    <name type="scientific">Arabidopsis thaliana</name>
    <name type="common">Mouse-ear cress</name>
    <dbReference type="NCBI Taxonomy" id="3702"/>
    <lineage>
        <taxon>Eukaryota</taxon>
        <taxon>Viridiplantae</taxon>
        <taxon>Streptophyta</taxon>
        <taxon>Embryophyta</taxon>
        <taxon>Tracheophyta</taxon>
        <taxon>Spermatophyta</taxon>
        <taxon>Magnoliopsida</taxon>
        <taxon>eudicotyledons</taxon>
        <taxon>Gunneridae</taxon>
        <taxon>Pentapetalae</taxon>
        <taxon>rosids</taxon>
        <taxon>malvids</taxon>
        <taxon>Brassicales</taxon>
        <taxon>Brassicaceae</taxon>
        <taxon>Camelineae</taxon>
        <taxon>Arabidopsis</taxon>
    </lineage>
</organism>
<dbReference type="GO" id="GO:0005737">
    <property type="term" value="C:cytoplasm"/>
    <property type="evidence" value="ECO:0007669"/>
    <property type="project" value="UniProtKB-SubCell"/>
</dbReference>
<gene>
    <name evidence="7" type="ORF">AT9943_LOCUS2921</name>
</gene>
<reference evidence="7 8" key="1">
    <citation type="submission" date="2020-09" db="EMBL/GenBank/DDBJ databases">
        <authorList>
            <person name="Ashkenazy H."/>
        </authorList>
    </citation>
    <scope>NUCLEOTIDE SEQUENCE [LARGE SCALE GENOMIC DNA]</scope>
    <source>
        <strain evidence="8">cv. Cdm-0</strain>
    </source>
</reference>
<dbReference type="InterPro" id="IPR019191">
    <property type="entry name" value="Essential_protein_Yae1_N"/>
</dbReference>
<keyword evidence="5" id="KW-0472">Membrane</keyword>
<name>A0A7G2DYI1_ARATH</name>
<evidence type="ECO:0000313" key="8">
    <source>
        <dbReference type="Proteomes" id="UP000516314"/>
    </source>
</evidence>
<comment type="subcellular location">
    <subcellularLocation>
        <location evidence="2">Cytoplasm</location>
    </subcellularLocation>
    <subcellularLocation>
        <location evidence="1">Nucleus</location>
    </subcellularLocation>
</comment>
<keyword evidence="5" id="KW-1133">Transmembrane helix</keyword>
<feature type="transmembrane region" description="Helical" evidence="5">
    <location>
        <begin position="225"/>
        <end position="247"/>
    </location>
</feature>
<keyword evidence="5" id="KW-0812">Transmembrane</keyword>
<dbReference type="InterPro" id="IPR038881">
    <property type="entry name" value="Yae1-like"/>
</dbReference>
<evidence type="ECO:0000256" key="1">
    <source>
        <dbReference type="ARBA" id="ARBA00004123"/>
    </source>
</evidence>
<feature type="domain" description="Essential protein Yae1 N-terminal" evidence="6">
    <location>
        <begin position="3"/>
        <end position="40"/>
    </location>
</feature>
<dbReference type="AlphaFoldDB" id="A0A7G2DYI1"/>
<protein>
    <submittedName>
        <fullName evidence="7">(thale cress) hypothetical protein</fullName>
    </submittedName>
</protein>
<dbReference type="EMBL" id="LR881466">
    <property type="protein sequence ID" value="CAD5314487.1"/>
    <property type="molecule type" value="Genomic_DNA"/>
</dbReference>
<dbReference type="PANTHER" id="PTHR18829">
    <property type="entry name" value="PROTEIN YAE1 HOMOLOG"/>
    <property type="match status" value="1"/>
</dbReference>
<dbReference type="GO" id="GO:0005634">
    <property type="term" value="C:nucleus"/>
    <property type="evidence" value="ECO:0007669"/>
    <property type="project" value="UniProtKB-SubCell"/>
</dbReference>
<dbReference type="Proteomes" id="UP000516314">
    <property type="component" value="Chromosome 1"/>
</dbReference>